<proteinExistence type="predicted"/>
<sequence length="174" mass="18852">MNQGGAAAGGHSNGTDTSESQQHQFNESENEGCNEQKENRRDHGNTTNHSASDSLEGSRTASTTQLNTFSRHSEVFPSQMTASYPSPTQLHTSSSSNLCNTTPLMTSFRELASSESQLCVSGYSDISQLSEAEEHEKKCKVLRLMDSDVGSKPSSASCTPRQTKQQPKSIFPCL</sequence>
<dbReference type="WBParaSite" id="jg8462">
    <property type="protein sequence ID" value="jg8462"/>
    <property type="gene ID" value="jg8462"/>
</dbReference>
<feature type="compositionally biased region" description="Polar residues" evidence="1">
    <location>
        <begin position="13"/>
        <end position="33"/>
    </location>
</feature>
<feature type="compositionally biased region" description="Basic and acidic residues" evidence="1">
    <location>
        <begin position="34"/>
        <end position="44"/>
    </location>
</feature>
<reference evidence="3" key="1">
    <citation type="submission" date="2022-11" db="UniProtKB">
        <authorList>
            <consortium name="WormBaseParasite"/>
        </authorList>
    </citation>
    <scope>IDENTIFICATION</scope>
</reference>
<name>A0A915EQP0_9BILA</name>
<dbReference type="Proteomes" id="UP000887574">
    <property type="component" value="Unplaced"/>
</dbReference>
<evidence type="ECO:0000256" key="1">
    <source>
        <dbReference type="SAM" id="MobiDB-lite"/>
    </source>
</evidence>
<feature type="compositionally biased region" description="Polar residues" evidence="1">
    <location>
        <begin position="45"/>
        <end position="100"/>
    </location>
</feature>
<feature type="region of interest" description="Disordered" evidence="1">
    <location>
        <begin position="148"/>
        <end position="174"/>
    </location>
</feature>
<feature type="region of interest" description="Disordered" evidence="1">
    <location>
        <begin position="1"/>
        <end position="100"/>
    </location>
</feature>
<feature type="compositionally biased region" description="Polar residues" evidence="1">
    <location>
        <begin position="152"/>
        <end position="168"/>
    </location>
</feature>
<evidence type="ECO:0000313" key="2">
    <source>
        <dbReference type="Proteomes" id="UP000887574"/>
    </source>
</evidence>
<feature type="compositionally biased region" description="Gly residues" evidence="1">
    <location>
        <begin position="1"/>
        <end position="12"/>
    </location>
</feature>
<organism evidence="2 3">
    <name type="scientific">Ditylenchus dipsaci</name>
    <dbReference type="NCBI Taxonomy" id="166011"/>
    <lineage>
        <taxon>Eukaryota</taxon>
        <taxon>Metazoa</taxon>
        <taxon>Ecdysozoa</taxon>
        <taxon>Nematoda</taxon>
        <taxon>Chromadorea</taxon>
        <taxon>Rhabditida</taxon>
        <taxon>Tylenchina</taxon>
        <taxon>Tylenchomorpha</taxon>
        <taxon>Sphaerularioidea</taxon>
        <taxon>Anguinidae</taxon>
        <taxon>Anguininae</taxon>
        <taxon>Ditylenchus</taxon>
    </lineage>
</organism>
<accession>A0A915EQP0</accession>
<evidence type="ECO:0000313" key="3">
    <source>
        <dbReference type="WBParaSite" id="jg8462"/>
    </source>
</evidence>
<protein>
    <submittedName>
        <fullName evidence="3">Uncharacterized protein</fullName>
    </submittedName>
</protein>
<dbReference type="AlphaFoldDB" id="A0A915EQP0"/>
<keyword evidence="2" id="KW-1185">Reference proteome</keyword>